<dbReference type="EMBL" id="KI632223">
    <property type="protein sequence ID" value="EYU21665.1"/>
    <property type="molecule type" value="Genomic_DNA"/>
</dbReference>
<dbReference type="PANTHER" id="PTHR46856:SF3">
    <property type="entry name" value="PX DOMAIN-CONTAINING PROTEIN EREX"/>
    <property type="match status" value="1"/>
</dbReference>
<dbReference type="STRING" id="4155.A0A022Q574"/>
<accession>A0A022Q574</accession>
<dbReference type="FunFam" id="3.30.1520.10:FF:000060">
    <property type="entry name" value="Phox (PX) domain-containing protein"/>
    <property type="match status" value="1"/>
</dbReference>
<name>A0A022Q574_ERYGU</name>
<keyword evidence="3" id="KW-0813">Transport</keyword>
<keyword evidence="4" id="KW-0963">Cytoplasm</keyword>
<protein>
    <recommendedName>
        <fullName evidence="12">PX domain-containing protein</fullName>
    </recommendedName>
</protein>
<keyword evidence="7 10" id="KW-0175">Coiled coil</keyword>
<evidence type="ECO:0000256" key="9">
    <source>
        <dbReference type="ARBA" id="ARBA00055681"/>
    </source>
</evidence>
<dbReference type="GO" id="GO:0010008">
    <property type="term" value="C:endosome membrane"/>
    <property type="evidence" value="ECO:0007669"/>
    <property type="project" value="UniProtKB-SubCell"/>
</dbReference>
<dbReference type="GO" id="GO:0005829">
    <property type="term" value="C:cytosol"/>
    <property type="evidence" value="ECO:0007669"/>
    <property type="project" value="UniProtKB-SubCell"/>
</dbReference>
<keyword evidence="14" id="KW-1185">Reference proteome</keyword>
<evidence type="ECO:0000256" key="3">
    <source>
        <dbReference type="ARBA" id="ARBA00022448"/>
    </source>
</evidence>
<comment type="subcellular location">
    <subcellularLocation>
        <location evidence="2">Cytoplasm</location>
        <location evidence="2">Cytosol</location>
    </subcellularLocation>
    <subcellularLocation>
        <location evidence="1">Endosome membrane</location>
        <topology evidence="1">Peripheral membrane protein</topology>
    </subcellularLocation>
</comment>
<feature type="compositionally biased region" description="Polar residues" evidence="11">
    <location>
        <begin position="235"/>
        <end position="256"/>
    </location>
</feature>
<keyword evidence="6" id="KW-0653">Protein transport</keyword>
<proteinExistence type="predicted"/>
<keyword evidence="8" id="KW-0472">Membrane</keyword>
<evidence type="ECO:0000256" key="6">
    <source>
        <dbReference type="ARBA" id="ARBA00022927"/>
    </source>
</evidence>
<evidence type="ECO:0000256" key="2">
    <source>
        <dbReference type="ARBA" id="ARBA00004514"/>
    </source>
</evidence>
<dbReference type="GO" id="GO:0015031">
    <property type="term" value="P:protein transport"/>
    <property type="evidence" value="ECO:0007669"/>
    <property type="project" value="UniProtKB-KW"/>
</dbReference>
<dbReference type="SMART" id="SM00312">
    <property type="entry name" value="PX"/>
    <property type="match status" value="1"/>
</dbReference>
<dbReference type="Pfam" id="PF00787">
    <property type="entry name" value="PX"/>
    <property type="match status" value="1"/>
</dbReference>
<evidence type="ECO:0000256" key="5">
    <source>
        <dbReference type="ARBA" id="ARBA00022753"/>
    </source>
</evidence>
<evidence type="ECO:0000256" key="11">
    <source>
        <dbReference type="SAM" id="MobiDB-lite"/>
    </source>
</evidence>
<dbReference type="SUPFAM" id="SSF64268">
    <property type="entry name" value="PX domain"/>
    <property type="match status" value="1"/>
</dbReference>
<evidence type="ECO:0000313" key="14">
    <source>
        <dbReference type="Proteomes" id="UP000030748"/>
    </source>
</evidence>
<dbReference type="InterPro" id="IPR001683">
    <property type="entry name" value="PX_dom"/>
</dbReference>
<evidence type="ECO:0000256" key="7">
    <source>
        <dbReference type="ARBA" id="ARBA00023054"/>
    </source>
</evidence>
<feature type="domain" description="PX" evidence="12">
    <location>
        <begin position="104"/>
        <end position="221"/>
    </location>
</feature>
<keyword evidence="5" id="KW-0967">Endosome</keyword>
<organism evidence="13 14">
    <name type="scientific">Erythranthe guttata</name>
    <name type="common">Yellow monkey flower</name>
    <name type="synonym">Mimulus guttatus</name>
    <dbReference type="NCBI Taxonomy" id="4155"/>
    <lineage>
        <taxon>Eukaryota</taxon>
        <taxon>Viridiplantae</taxon>
        <taxon>Streptophyta</taxon>
        <taxon>Embryophyta</taxon>
        <taxon>Tracheophyta</taxon>
        <taxon>Spermatophyta</taxon>
        <taxon>Magnoliopsida</taxon>
        <taxon>eudicotyledons</taxon>
        <taxon>Gunneridae</taxon>
        <taxon>Pentapetalae</taxon>
        <taxon>asterids</taxon>
        <taxon>lamiids</taxon>
        <taxon>Lamiales</taxon>
        <taxon>Phrymaceae</taxon>
        <taxon>Erythranthe</taxon>
    </lineage>
</organism>
<reference evidence="13 14" key="1">
    <citation type="journal article" date="2013" name="Proc. Natl. Acad. Sci. U.S.A.">
        <title>Fine-scale variation in meiotic recombination in Mimulus inferred from population shotgun sequencing.</title>
        <authorList>
            <person name="Hellsten U."/>
            <person name="Wright K.M."/>
            <person name="Jenkins J."/>
            <person name="Shu S."/>
            <person name="Yuan Y."/>
            <person name="Wessler S.R."/>
            <person name="Schmutz J."/>
            <person name="Willis J.H."/>
            <person name="Rokhsar D.S."/>
        </authorList>
    </citation>
    <scope>NUCLEOTIDE SEQUENCE [LARGE SCALE GENOMIC DNA]</scope>
    <source>
        <strain evidence="14">cv. DUN x IM62</strain>
    </source>
</reference>
<dbReference type="PANTHER" id="PTHR46856">
    <property type="entry name" value="PX DOMAIN-CONTAINING PROTEIN EREL1-RELATED"/>
    <property type="match status" value="1"/>
</dbReference>
<dbReference type="Gene3D" id="3.30.1520.10">
    <property type="entry name" value="Phox-like domain"/>
    <property type="match status" value="1"/>
</dbReference>
<feature type="region of interest" description="Disordered" evidence="11">
    <location>
        <begin position="235"/>
        <end position="277"/>
    </location>
</feature>
<dbReference type="eggNOG" id="ENOG502QVII">
    <property type="taxonomic scope" value="Eukaryota"/>
</dbReference>
<dbReference type="Proteomes" id="UP000030748">
    <property type="component" value="Unassembled WGS sequence"/>
</dbReference>
<evidence type="ECO:0000313" key="13">
    <source>
        <dbReference type="EMBL" id="EYU21665.1"/>
    </source>
</evidence>
<gene>
    <name evidence="13" type="ORF">MIMGU_mgv1a004822mg</name>
</gene>
<evidence type="ECO:0000256" key="4">
    <source>
        <dbReference type="ARBA" id="ARBA00022490"/>
    </source>
</evidence>
<evidence type="ECO:0000256" key="8">
    <source>
        <dbReference type="ARBA" id="ARBA00023136"/>
    </source>
</evidence>
<dbReference type="InterPro" id="IPR044588">
    <property type="entry name" value="EREX-like"/>
</dbReference>
<evidence type="ECO:0000256" key="1">
    <source>
        <dbReference type="ARBA" id="ARBA00004481"/>
    </source>
</evidence>
<dbReference type="PROSITE" id="PS50195">
    <property type="entry name" value="PX"/>
    <property type="match status" value="1"/>
</dbReference>
<sequence length="508" mass="57376">MNLYGLDYSLLDVGFDDPTLIESISSPHRMYRDTRHREIDEEEKNLLKLSSSILREIKSDSTPPKRRHDGLSPLPLGMDWSPPPRNWNGPSTIWPHDFQTGWSYCVTVPSCSIFSESGGSEPVTFYRVQVGLQSPLGVTATREVLRRFSDFLKLSSDLNRSFPKKKLPPAPPKGLLRIKSRAVLEERRCALEDWMTKVLSDMDFSRSAPVACFLELEAAARSSFSESSHQVPNINLCNGDSSSDPLSSHTDGSSSEAFHEKNNTEVHQDCGGSSKSCESVEASDTLASSDLQFPNEALVFLPMEEQQKIKRVKDLESELESTKTSGEESLKQAIFLETERFTNLQRDMEELGRKYGEMEDEKTSLVKENEALRQESDSAKEQLKNLQKFHEESDLKSKSVIKFLSGKVKSLRISQSALQQELDRVTKERTLSEEQLFTQVTTTHNGSDNVTKITDDEWRKMVRDAVISNAIPRKRGNSRMRYDLNTTDDDSPDSSGTVEDDISSRKKL</sequence>
<dbReference type="GO" id="GO:0035091">
    <property type="term" value="F:phosphatidylinositol binding"/>
    <property type="evidence" value="ECO:0007669"/>
    <property type="project" value="InterPro"/>
</dbReference>
<feature type="compositionally biased region" description="Basic and acidic residues" evidence="11">
    <location>
        <begin position="257"/>
        <end position="268"/>
    </location>
</feature>
<comment type="function">
    <text evidence="9">Acts as an effector of RABF2A and RABF2B. Involved in vacuolar transport of storage proteins. Regulates membrane trafficking to protein storage vacuoles (PSVs). Binds specifically to phosphatidylinositol 3-monophosphate (PtdIns3P).</text>
</comment>
<feature type="region of interest" description="Disordered" evidence="11">
    <location>
        <begin position="470"/>
        <end position="508"/>
    </location>
</feature>
<evidence type="ECO:0000259" key="12">
    <source>
        <dbReference type="PROSITE" id="PS50195"/>
    </source>
</evidence>
<feature type="coiled-coil region" evidence="10">
    <location>
        <begin position="341"/>
        <end position="435"/>
    </location>
</feature>
<dbReference type="InterPro" id="IPR036871">
    <property type="entry name" value="PX_dom_sf"/>
</dbReference>
<evidence type="ECO:0000256" key="10">
    <source>
        <dbReference type="SAM" id="Coils"/>
    </source>
</evidence>
<dbReference type="AlphaFoldDB" id="A0A022Q574"/>